<evidence type="ECO:0000259" key="4">
    <source>
        <dbReference type="Pfam" id="PF07715"/>
    </source>
</evidence>
<feature type="signal peptide" evidence="3">
    <location>
        <begin position="1"/>
        <end position="25"/>
    </location>
</feature>
<dbReference type="InterPro" id="IPR023997">
    <property type="entry name" value="TonB-dep_OMP_SusC/RagA_CS"/>
</dbReference>
<reference evidence="5 6" key="1">
    <citation type="submission" date="2016-10" db="EMBL/GenBank/DDBJ databases">
        <authorList>
            <person name="de Groot N.N."/>
        </authorList>
    </citation>
    <scope>NUCLEOTIDE SEQUENCE [LARGE SCALE GENOMIC DNA]</scope>
    <source>
        <strain evidence="5 6">RK1</strain>
    </source>
</reference>
<comment type="subcellular location">
    <subcellularLocation>
        <location evidence="2">Cell outer membrane</location>
        <topology evidence="2">Multi-pass membrane protein</topology>
    </subcellularLocation>
</comment>
<protein>
    <submittedName>
        <fullName evidence="5">TonB-linked outer membrane protein, SusC/RagA family</fullName>
    </submittedName>
</protein>
<keyword evidence="6" id="KW-1185">Reference proteome</keyword>
<dbReference type="SUPFAM" id="SSF56935">
    <property type="entry name" value="Porins"/>
    <property type="match status" value="1"/>
</dbReference>
<keyword evidence="2" id="KW-0812">Transmembrane</keyword>
<dbReference type="PROSITE" id="PS52016">
    <property type="entry name" value="TONB_DEPENDENT_REC_3"/>
    <property type="match status" value="1"/>
</dbReference>
<dbReference type="Proteomes" id="UP000198670">
    <property type="component" value="Unassembled WGS sequence"/>
</dbReference>
<sequence length="1036" mass="115121">MNVRNTKLVCALICCLMVVVQQAVAQVVVSGKITDQDTGIPLAGATVKELDGQGNATTDDAGMFSISVSSVEATLMVSYIGYQSQEVSLSGRKTVDISLLIGDAALEEVVVVGYGTQKKINLTGAVSTVQSKDLVKVPSANVSEVLIGKAPGLFAKQGQGVPGSDYANLSIRGYDAPLILVDGVETSWTRMDPNEIESVSVLKDAAAAVYGARAGNGVILITTKRGKIGEPAITYTGNYTIQQPTTMPEFVSSWKYAELLREGELNNGLPFTYSEEEIQKFKNGGDPNYVNESWYEAAFVKWAPMQSHNLTVSGGTDRVKYNMTAGYLNQASMYQSGDMSFNRYNIRSNVDAQISKRLNAFFDLSYRNEERLAPQTALDDIWINLKTALPMWSATLPDPSKGGAYSGFLARSPVAQTIRDMSGFNDNLQRYFNGRLGLKYEVPGIQGLHINATLNYSINSAFTKVQDRPFEIFSYDYESGEYESWGINGANSLNETFVQYTQLYPMVSLTYDQTFGSHSVQGLLLAEGIDTDNVTTSAGRVNLLSPEIPYLFAGSTENITNNGGAVETGRVSYVGRANYAFNGKYLLEGTFRFDASHKFPSESRWGFFPSVSAAWRLSEESFIKDNVSWIDNLKLRASYSKSGNDNVDAFKYLTGYEILRALSSTYVFGSDAYQLIRSTGLPNPNITWLDMTGYNVGLEGMFKEGLIGFEFDVFHRITDNIFGQPLETYPSTFGATLPQLNINSTEDRGFELTLNHRNKIGNEFYYNVSGSVSWARQKYRRWSESPYEDPDEIRIYQMTGKYTNRWIGYLSDGIFLSQSEIDGHPVDQDQAGNSTLRPGDIKYKDLNGDNIIDWRDQDEIGYGTFPDLTYGLNLQMEYKGVSVTALFQGASLFNSMISDVLRGPLQNLSNPFEFQYAYRWQPDPNNPDVNINPEAKLPAILGDGVGTNTNNNKASDFWLQDATYLRLRNLNVNYSLPSEWIKRIGVRRVNVYVAGSNLLTFSKLGMYKKSLDPEATDYQKFYPPVKTISFGLNFTL</sequence>
<dbReference type="InterPro" id="IPR037066">
    <property type="entry name" value="Plug_dom_sf"/>
</dbReference>
<keyword evidence="2" id="KW-0813">Transport</keyword>
<dbReference type="STRING" id="1477437.SAMN05444682_110243"/>
<dbReference type="OrthoDB" id="9768177at2"/>
<dbReference type="PANTHER" id="PTHR30069">
    <property type="entry name" value="TONB-DEPENDENT OUTER MEMBRANE RECEPTOR"/>
    <property type="match status" value="1"/>
</dbReference>
<name>A0A1I3S4C6_9SPHI</name>
<comment type="similarity">
    <text evidence="2">Belongs to the TonB-dependent receptor family.</text>
</comment>
<dbReference type="PANTHER" id="PTHR30069:SF29">
    <property type="entry name" value="HEMOGLOBIN AND HEMOGLOBIN-HAPTOGLOBIN-BINDING PROTEIN 1-RELATED"/>
    <property type="match status" value="1"/>
</dbReference>
<evidence type="ECO:0000256" key="2">
    <source>
        <dbReference type="PROSITE-ProRule" id="PRU01360"/>
    </source>
</evidence>
<dbReference type="Pfam" id="PF07715">
    <property type="entry name" value="Plug"/>
    <property type="match status" value="1"/>
</dbReference>
<dbReference type="NCBIfam" id="TIGR04057">
    <property type="entry name" value="SusC_RagA_signa"/>
    <property type="match status" value="1"/>
</dbReference>
<organism evidence="5 6">
    <name type="scientific">Parapedobacter indicus</name>
    <dbReference type="NCBI Taxonomy" id="1477437"/>
    <lineage>
        <taxon>Bacteria</taxon>
        <taxon>Pseudomonadati</taxon>
        <taxon>Bacteroidota</taxon>
        <taxon>Sphingobacteriia</taxon>
        <taxon>Sphingobacteriales</taxon>
        <taxon>Sphingobacteriaceae</taxon>
        <taxon>Parapedobacter</taxon>
    </lineage>
</organism>
<dbReference type="SUPFAM" id="SSF49464">
    <property type="entry name" value="Carboxypeptidase regulatory domain-like"/>
    <property type="match status" value="1"/>
</dbReference>
<keyword evidence="2" id="KW-0472">Membrane</keyword>
<dbReference type="AlphaFoldDB" id="A0A1I3S4C6"/>
<keyword evidence="2" id="KW-0998">Cell outer membrane</keyword>
<accession>A0A1I3S4C6</accession>
<feature type="chain" id="PRO_5011487361" evidence="3">
    <location>
        <begin position="26"/>
        <end position="1036"/>
    </location>
</feature>
<evidence type="ECO:0000313" key="6">
    <source>
        <dbReference type="Proteomes" id="UP000198670"/>
    </source>
</evidence>
<dbReference type="GO" id="GO:0009279">
    <property type="term" value="C:cell outer membrane"/>
    <property type="evidence" value="ECO:0007669"/>
    <property type="project" value="UniProtKB-SubCell"/>
</dbReference>
<dbReference type="GO" id="GO:0044718">
    <property type="term" value="P:siderophore transmembrane transport"/>
    <property type="evidence" value="ECO:0007669"/>
    <property type="project" value="TreeGrafter"/>
</dbReference>
<dbReference type="GO" id="GO:0015344">
    <property type="term" value="F:siderophore uptake transmembrane transporter activity"/>
    <property type="evidence" value="ECO:0007669"/>
    <property type="project" value="TreeGrafter"/>
</dbReference>
<dbReference type="InterPro" id="IPR012910">
    <property type="entry name" value="Plug_dom"/>
</dbReference>
<gene>
    <name evidence="5" type="ORF">SAMN05444682_110243</name>
</gene>
<dbReference type="InterPro" id="IPR023996">
    <property type="entry name" value="TonB-dep_OMP_SusC/RagA"/>
</dbReference>
<feature type="domain" description="TonB-dependent receptor plug" evidence="4">
    <location>
        <begin position="119"/>
        <end position="218"/>
    </location>
</feature>
<dbReference type="Gene3D" id="2.60.40.1120">
    <property type="entry name" value="Carboxypeptidase-like, regulatory domain"/>
    <property type="match status" value="1"/>
</dbReference>
<dbReference type="InterPro" id="IPR039426">
    <property type="entry name" value="TonB-dep_rcpt-like"/>
</dbReference>
<dbReference type="Gene3D" id="2.170.130.10">
    <property type="entry name" value="TonB-dependent receptor, plug domain"/>
    <property type="match status" value="1"/>
</dbReference>
<proteinExistence type="inferred from homology"/>
<dbReference type="Pfam" id="PF13715">
    <property type="entry name" value="CarbopepD_reg_2"/>
    <property type="match status" value="1"/>
</dbReference>
<evidence type="ECO:0000256" key="1">
    <source>
        <dbReference type="ARBA" id="ARBA00022729"/>
    </source>
</evidence>
<evidence type="ECO:0000313" key="5">
    <source>
        <dbReference type="EMBL" id="SFJ53220.1"/>
    </source>
</evidence>
<keyword evidence="2" id="KW-1134">Transmembrane beta strand</keyword>
<dbReference type="EMBL" id="FOQO01000010">
    <property type="protein sequence ID" value="SFJ53220.1"/>
    <property type="molecule type" value="Genomic_DNA"/>
</dbReference>
<keyword evidence="1 3" id="KW-0732">Signal</keyword>
<dbReference type="InterPro" id="IPR008969">
    <property type="entry name" value="CarboxyPept-like_regulatory"/>
</dbReference>
<dbReference type="NCBIfam" id="TIGR04056">
    <property type="entry name" value="OMP_RagA_SusC"/>
    <property type="match status" value="1"/>
</dbReference>
<dbReference type="RefSeq" id="WP_090629912.1">
    <property type="nucleotide sequence ID" value="NZ_FOQO01000010.1"/>
</dbReference>
<evidence type="ECO:0000256" key="3">
    <source>
        <dbReference type="SAM" id="SignalP"/>
    </source>
</evidence>